<comment type="subcellular location">
    <subcellularLocation>
        <location evidence="1">Membrane</location>
    </subcellularLocation>
</comment>
<dbReference type="InterPro" id="IPR050865">
    <property type="entry name" value="BEACH_Domain"/>
</dbReference>
<protein>
    <recommendedName>
        <fullName evidence="10">Neurobeachin</fullName>
    </recommendedName>
</protein>
<dbReference type="PROSITE" id="PS50197">
    <property type="entry name" value="BEACH"/>
    <property type="match status" value="1"/>
</dbReference>
<dbReference type="GO" id="GO:0019901">
    <property type="term" value="F:protein kinase binding"/>
    <property type="evidence" value="ECO:0007669"/>
    <property type="project" value="TreeGrafter"/>
</dbReference>
<dbReference type="PANTHER" id="PTHR13743:SF162">
    <property type="entry name" value="NEUROBEACHIN"/>
    <property type="match status" value="1"/>
</dbReference>
<dbReference type="SUPFAM" id="SSF50978">
    <property type="entry name" value="WD40 repeat-like"/>
    <property type="match status" value="1"/>
</dbReference>
<dbReference type="Pfam" id="PF14844">
    <property type="entry name" value="PH_BEACH"/>
    <property type="match status" value="1"/>
</dbReference>
<evidence type="ECO:0000256" key="2">
    <source>
        <dbReference type="ARBA" id="ARBA00022574"/>
    </source>
</evidence>
<feature type="region of interest" description="Disordered" evidence="5">
    <location>
        <begin position="2811"/>
        <end position="2831"/>
    </location>
</feature>
<feature type="compositionally biased region" description="Low complexity" evidence="5">
    <location>
        <begin position="1158"/>
        <end position="1185"/>
    </location>
</feature>
<dbReference type="InterPro" id="IPR013320">
    <property type="entry name" value="ConA-like_dom_sf"/>
</dbReference>
<dbReference type="Proteomes" id="UP000050795">
    <property type="component" value="Unassembled WGS sequence"/>
</dbReference>
<dbReference type="SUPFAM" id="SSF81837">
    <property type="entry name" value="BEACH domain"/>
    <property type="match status" value="1"/>
</dbReference>
<dbReference type="GO" id="GO:0008104">
    <property type="term" value="P:intracellular protein localization"/>
    <property type="evidence" value="ECO:0007669"/>
    <property type="project" value="TreeGrafter"/>
</dbReference>
<dbReference type="SUPFAM" id="SSF49899">
    <property type="entry name" value="Concanavalin A-like lectins/glucanases"/>
    <property type="match status" value="1"/>
</dbReference>
<dbReference type="Gene3D" id="1.10.1540.10">
    <property type="entry name" value="BEACH domain"/>
    <property type="match status" value="1"/>
</dbReference>
<dbReference type="GO" id="GO:0016020">
    <property type="term" value="C:membrane"/>
    <property type="evidence" value="ECO:0007669"/>
    <property type="project" value="UniProtKB-SubCell"/>
</dbReference>
<feature type="compositionally biased region" description="Low complexity" evidence="5">
    <location>
        <begin position="1201"/>
        <end position="1214"/>
    </location>
</feature>
<dbReference type="GO" id="GO:0005829">
    <property type="term" value="C:cytosol"/>
    <property type="evidence" value="ECO:0007669"/>
    <property type="project" value="TreeGrafter"/>
</dbReference>
<evidence type="ECO:0008006" key="10">
    <source>
        <dbReference type="Google" id="ProtNLM"/>
    </source>
</evidence>
<evidence type="ECO:0000256" key="5">
    <source>
        <dbReference type="SAM" id="MobiDB-lite"/>
    </source>
</evidence>
<feature type="region of interest" description="Disordered" evidence="5">
    <location>
        <begin position="2554"/>
        <end position="2596"/>
    </location>
</feature>
<name>A0AA85KJJ3_TRIRE</name>
<dbReference type="InterPro" id="IPR001680">
    <property type="entry name" value="WD40_rpt"/>
</dbReference>
<dbReference type="SMART" id="SM00320">
    <property type="entry name" value="WD40"/>
    <property type="match status" value="4"/>
</dbReference>
<dbReference type="InterPro" id="IPR036322">
    <property type="entry name" value="WD40_repeat_dom_sf"/>
</dbReference>
<accession>A0AA85KJJ3</accession>
<dbReference type="InterPro" id="IPR046851">
    <property type="entry name" value="NBCH_WD40"/>
</dbReference>
<dbReference type="InterPro" id="IPR023362">
    <property type="entry name" value="PH-BEACH_dom"/>
</dbReference>
<keyword evidence="3" id="KW-0677">Repeat</keyword>
<feature type="compositionally biased region" description="Low complexity" evidence="5">
    <location>
        <begin position="2811"/>
        <end position="2826"/>
    </location>
</feature>
<dbReference type="InterPro" id="IPR015943">
    <property type="entry name" value="WD40/YVTN_repeat-like_dom_sf"/>
</dbReference>
<evidence type="ECO:0000259" key="6">
    <source>
        <dbReference type="PROSITE" id="PS50197"/>
    </source>
</evidence>
<feature type="compositionally biased region" description="Basic and acidic residues" evidence="5">
    <location>
        <begin position="988"/>
        <end position="1000"/>
    </location>
</feature>
<dbReference type="InterPro" id="IPR036372">
    <property type="entry name" value="BEACH_dom_sf"/>
</dbReference>
<dbReference type="CDD" id="cd06071">
    <property type="entry name" value="Beach"/>
    <property type="match status" value="1"/>
</dbReference>
<feature type="compositionally biased region" description="Polar residues" evidence="5">
    <location>
        <begin position="1023"/>
        <end position="1032"/>
    </location>
</feature>
<dbReference type="SMART" id="SM01026">
    <property type="entry name" value="Beach"/>
    <property type="match status" value="1"/>
</dbReference>
<dbReference type="Pfam" id="PF02138">
    <property type="entry name" value="Beach"/>
    <property type="match status" value="1"/>
</dbReference>
<dbReference type="SUPFAM" id="SSF48371">
    <property type="entry name" value="ARM repeat"/>
    <property type="match status" value="1"/>
</dbReference>
<proteinExistence type="predicted"/>
<sequence>MGDSTDSITQIIEAFRIHSLKINSGSTNIASSQRCSDITHTPENKVIYFIHRVAEFVRLCAVAKPLEVHALSKLLQEIVSPYLTSNVVSSLLSRIYQSTDCWPSFSAGFLEILHLLPYTASPHAYFNFPESESSNIALPPTDKWPCQSGWTFHCWLYRYPSAKANNKINLYCFQTCDRLGFSGYFVNDVFFLSLARNKGKIDEFPVNFNFHPHEWFMITIVHSFARWSGSNISCYVNGVLVSNFDVTWHLNSSEIFKTCLIGQSSDPTDGSSCFSGHISIIMGFMDVLTSEQISYIYLLGPKYQGQFRFETESCDELISNQSKITIDLNKLHNSLVFAYSPLASDGRLCLNQAVNFHQSSQTSLHAIMNGNVSTVISLTVPDLLIRLGGIQLLYPLFNRLDWSIEKFNCLDNETDLSKILSLHPSFANLQPSTPEIQTILVRLIFSLVRTSITLRNQFISTKGLLIIANALNQSEAKHLTMSLLDEIIQFTRYLLKRISSTQNNITVDEGDNHSQNHNNNNTLNIHNNLIMNSNVHIILLKQMYGYLISNSELWCRATVDVQEQLYQFLATDFMEAVISGYIGRTGTVIHCLNTLKYYLALASPRARSGYELNTPDHELLGSVDEVVKLRTNVLIYLKRLFSRGSGITDSEMQAILNFLTTIHEPENIHDILYLLVSALIEYPSTCGAVFIRTNGIHCVFKLLTSEDEHVRIYSIKLFGLYLLYGKNLVYGNTVERFSLFSLLEDRLNSVSSQFTLLTYNALFEVLTESISPKIRVHPIIISEKSISMIKNPALLKVIAQLISQSEQTSDILSIKDTFIQHLFAFCAQNPSNKKIILQLSIWQDWLLRLAPLYPNNKMNAKFLVKILRLIRVLLIHGICYEYGSWQVFVDTLALIHLHICEERFSYFKEKQQSVKSKNPDFEKKSNLAQKSSSVLFANKDSIARNNSVGVDLTDYASHQMTTAYVSPTDSPSEHPLNTGNSSNSNDDNSNKDTQPVHDSDANLNRTLSDSTLSYENIEISSLPVSKSPVEQRSSSPLPIPSPPQPSTSSPHTAATNADHDVNIAESKTVTNVMMNEKSKRSKKSVKFQLANFSWSYVHHLLLDDLLCSLENIVVQQNIQRRVSLHSTPTELYDNVLKHKQTTKKRKESLLSSTLPAQLKSTTKSPSPTASTSTLSSVSSTSSVSSNQHISSKQVSTISKQSNNDGGDDNNNSDSASITENLPHNSNNNKNNINHSNSNKVNDGNRMNANNIMIIDMKSESAFVTNLLQIISYLCDMIIGACGGLLPLLAAASSSTSEIGSLESVRGMELSDAIGYLLRLTYLADFCIMNGNYNLKLLESERNLTPGSIVRQLLRLYLTTAVRNCLESRLNVLLPSAYLVQTMKQLASGSDIISHTVCNDAVDDGVEVNEVLFIQLAGDGSHNIQSIQIISGSTQTSNGDLRVDKIKHDNNSNGIDITSKEFHSKHLSLPMPNNSSSQNNNLLEDSLENLTRKVLNLSRFHLVVDLEYYTIHRLGCAVQPWKFPDYLASPLDLFRIGDMKQAYDTKIRHLSGTFQQLLYGIKPYFNYPKNYGNELFQNTVISPIKDFQVLMQNSDLLRIHYLINRYGETSKSPESLALATVYFLSVMMVSKYRDFLDSNPIWLPYSGDSGQLGRAHSNSNVNYPNGVKRESCRQADTTGHTDTNNTINNATSEGVVSLSGNDADCSSIVSEEYELVDIPLDEMTQQNKRLTSLTDSLDICLGSTGIVLKALFSEFTDYFTRTLIGTHGQELFPSVQPFLQDNSSVIELVMLLCSQEWQTSLQKYGGLGFIELVNEGRLISHSIRDHLYRVAAEGDILLNQLHVSNIQQHTKFEEITAHIMADCREEEQSYTSIIESTRLRDVQLANYLNNKVNRLTLFILSTWCKSNHHSTVSSSSLPSTSSTLPSIHPLKKDYYRLDGWEDDSRRHRRLIPNPHGTSYSSAVFYNENIRRRSVVAIQNQSDQLANLFKEAGAQHARDFSVSDESATEVNSVSTEMPPDNTSVCSTVNESVDTTTETLGPITLTWFQEDMLYPGRLCIDFKDNANLSVSCILVSLGVTIHGTLSVSRHELYFEQDAANPLNELIDQRVLAYIEHVYSRWSLSEIRAIFNRSFLHRKVALEIFVASRGSVLFAFKDVATMKSIVNALPEVGIGTRYGLPASRSSTLAPPSKIFQLSNMTQRWQRRELSNFDYLMYLNTIAGRSYNDLNQYPIFPWVISNYDASELDLSSPSNYRDLSKPIGAINPKRKAFFDERYNNWEDESRPPFHYGTHYSTAAFVLNYLLRVEPFTTVFLNLQGGKFDHPDRIFFSIAKTWENCQINTSDVKELIPEFFYFPEMFENLNDLDLGITDDGIHVDTVILPPWAKTPEEFVRINREALESELVSCQLHHWIDLIFGYKQRGPEAVRATNVFHYLTYDGSVDWDKITDPLLIKAVEDQIQSFGQTPGQLLTTPHPRRNSTLHHNPEIFNLLNEEFCMSLKFHSHSPIVKLFSNTSMKATPFPSVIAVSENRTIVVCRWNALAADAVYRKARVNHDTESIDTTANNHDTKHQQTKTPSTTSNNSNNNNNNNNDLSVTSSSTSSLQPIIDATVSPMVTTSVTNFPTSSKENARVKHGTEQIVNLPLKSEFVTPLGRCLGNDFDENMQITSNQFVVTADSRAVIQCGYYDRSFRIYGSRSNRLIQAVFGHSDIVTCLARSECHFSQYYYLASGSRDCTVMLWMFSMQRLCVVTSQGTPKPVVILNGHEASIKCISLSAELGLVLSGSVNGTCLLHSTRGELLRSLCSPYTTALDQMSTPLPSSSSSSSLTPLGELSNSKQAQPNLFTYHREGYLLGQFDHSWLSVYTLNGKLLHSNDLGILSNNTNSSIVYHINAMLFSDCGRYILVAGNDGVIWILRSYNLLPVHAFPKCDTSVESLSLSHDQRFIFAGLKSGCVAVFFVDFNQWHHEFQQRYS</sequence>
<dbReference type="InterPro" id="IPR010508">
    <property type="entry name" value="NBEA-like_DUF1088"/>
</dbReference>
<evidence type="ECO:0000256" key="4">
    <source>
        <dbReference type="ARBA" id="ARBA00023136"/>
    </source>
</evidence>
<feature type="compositionally biased region" description="Low complexity" evidence="5">
    <location>
        <begin position="1223"/>
        <end position="1241"/>
    </location>
</feature>
<evidence type="ECO:0000256" key="1">
    <source>
        <dbReference type="ARBA" id="ARBA00004370"/>
    </source>
</evidence>
<keyword evidence="8" id="KW-1185">Reference proteome</keyword>
<feature type="compositionally biased region" description="Polar residues" evidence="5">
    <location>
        <begin position="963"/>
        <end position="979"/>
    </location>
</feature>
<dbReference type="InterPro" id="IPR011993">
    <property type="entry name" value="PH-like_dom_sf"/>
</dbReference>
<dbReference type="FunFam" id="1.10.1540.10:FF:000001">
    <property type="entry name" value="neurobeachin isoform X1"/>
    <property type="match status" value="1"/>
</dbReference>
<feature type="compositionally biased region" description="Low complexity" evidence="5">
    <location>
        <begin position="2574"/>
        <end position="2596"/>
    </location>
</feature>
<dbReference type="Pfam" id="PF20426">
    <property type="entry name" value="NBCH_WD40"/>
    <property type="match status" value="1"/>
</dbReference>
<organism evidence="8 9">
    <name type="scientific">Trichobilharzia regenti</name>
    <name type="common">Nasal bird schistosome</name>
    <dbReference type="NCBI Taxonomy" id="157069"/>
    <lineage>
        <taxon>Eukaryota</taxon>
        <taxon>Metazoa</taxon>
        <taxon>Spiralia</taxon>
        <taxon>Lophotrochozoa</taxon>
        <taxon>Platyhelminthes</taxon>
        <taxon>Trematoda</taxon>
        <taxon>Digenea</taxon>
        <taxon>Strigeidida</taxon>
        <taxon>Schistosomatoidea</taxon>
        <taxon>Schistosomatidae</taxon>
        <taxon>Trichobilharzia</taxon>
    </lineage>
</organism>
<dbReference type="Gene3D" id="2.60.120.200">
    <property type="match status" value="1"/>
</dbReference>
<evidence type="ECO:0000313" key="8">
    <source>
        <dbReference type="Proteomes" id="UP000050795"/>
    </source>
</evidence>
<dbReference type="PROSITE" id="PS51783">
    <property type="entry name" value="PH_BEACH"/>
    <property type="match status" value="1"/>
</dbReference>
<evidence type="ECO:0000256" key="3">
    <source>
        <dbReference type="ARBA" id="ARBA00022737"/>
    </source>
</evidence>
<keyword evidence="2" id="KW-0853">WD repeat</keyword>
<dbReference type="Pfam" id="PF06469">
    <property type="entry name" value="DUF1088"/>
    <property type="match status" value="1"/>
</dbReference>
<dbReference type="InterPro" id="IPR016024">
    <property type="entry name" value="ARM-type_fold"/>
</dbReference>
<dbReference type="WBParaSite" id="TREG1_98490.1">
    <property type="protein sequence ID" value="TREG1_98490.1"/>
    <property type="gene ID" value="TREG1_98490"/>
</dbReference>
<dbReference type="Gene3D" id="2.30.29.30">
    <property type="entry name" value="Pleckstrin-homology domain (PH domain)/Phosphotyrosine-binding domain (PTB)"/>
    <property type="match status" value="1"/>
</dbReference>
<reference evidence="8" key="1">
    <citation type="submission" date="2022-06" db="EMBL/GenBank/DDBJ databases">
        <authorList>
            <person name="Berger JAMES D."/>
            <person name="Berger JAMES D."/>
        </authorList>
    </citation>
    <scope>NUCLEOTIDE SEQUENCE [LARGE SCALE GENOMIC DNA]</scope>
</reference>
<reference evidence="9" key="2">
    <citation type="submission" date="2023-11" db="UniProtKB">
        <authorList>
            <consortium name="WormBaseParasite"/>
        </authorList>
    </citation>
    <scope>IDENTIFICATION</scope>
</reference>
<evidence type="ECO:0000313" key="9">
    <source>
        <dbReference type="WBParaSite" id="TREG1_98490.1"/>
    </source>
</evidence>
<dbReference type="Pfam" id="PF15787">
    <property type="entry name" value="DUF4704"/>
    <property type="match status" value="2"/>
</dbReference>
<feature type="compositionally biased region" description="Polar residues" evidence="5">
    <location>
        <begin position="1186"/>
        <end position="1200"/>
    </location>
</feature>
<evidence type="ECO:0000259" key="7">
    <source>
        <dbReference type="PROSITE" id="PS51783"/>
    </source>
</evidence>
<dbReference type="PANTHER" id="PTHR13743">
    <property type="entry name" value="BEIGE/BEACH-RELATED"/>
    <property type="match status" value="1"/>
</dbReference>
<dbReference type="InterPro" id="IPR000409">
    <property type="entry name" value="BEACH_dom"/>
</dbReference>
<feature type="region of interest" description="Disordered" evidence="5">
    <location>
        <begin position="1023"/>
        <end position="1061"/>
    </location>
</feature>
<dbReference type="InterPro" id="IPR031570">
    <property type="entry name" value="NBEA/BDCP_DUF4704"/>
</dbReference>
<feature type="region of interest" description="Disordered" evidence="5">
    <location>
        <begin position="963"/>
        <end position="1004"/>
    </location>
</feature>
<dbReference type="Gene3D" id="2.130.10.10">
    <property type="entry name" value="YVTN repeat-like/Quinoprotein amine dehydrogenase"/>
    <property type="match status" value="1"/>
</dbReference>
<feature type="region of interest" description="Disordered" evidence="5">
    <location>
        <begin position="1139"/>
        <end position="1243"/>
    </location>
</feature>
<dbReference type="SUPFAM" id="SSF50729">
    <property type="entry name" value="PH domain-like"/>
    <property type="match status" value="1"/>
</dbReference>
<feature type="domain" description="BEACH" evidence="6">
    <location>
        <begin position="2185"/>
        <end position="2474"/>
    </location>
</feature>
<dbReference type="CDD" id="cd01201">
    <property type="entry name" value="PH_BEACH"/>
    <property type="match status" value="1"/>
</dbReference>
<dbReference type="Pfam" id="PF13385">
    <property type="entry name" value="Laminin_G_3"/>
    <property type="match status" value="1"/>
</dbReference>
<feature type="domain" description="BEACH-type PH" evidence="7">
    <location>
        <begin position="2058"/>
        <end position="2166"/>
    </location>
</feature>
<keyword evidence="4" id="KW-0472">Membrane</keyword>